<proteinExistence type="predicted"/>
<comment type="caution">
    <text evidence="2">The sequence shown here is derived from an EMBL/GenBank/DDBJ whole genome shotgun (WGS) entry which is preliminary data.</text>
</comment>
<evidence type="ECO:0000313" key="3">
    <source>
        <dbReference type="Proteomes" id="UP001189429"/>
    </source>
</evidence>
<dbReference type="Proteomes" id="UP001189429">
    <property type="component" value="Unassembled WGS sequence"/>
</dbReference>
<evidence type="ECO:0000256" key="1">
    <source>
        <dbReference type="SAM" id="MobiDB-lite"/>
    </source>
</evidence>
<sequence length="129" mass="13723">MLRPRSARRRTRPTSREVSRGPPAGLGGAPGDWRAASLGRARARSRASRREASRPEPVGGLPQGAITSPRRREEEEEEEEVVFEHEPHTIHLSSAVFGGAWPSSLLLRGSWASSGGKGSGPGIVAPAPC</sequence>
<reference evidence="2" key="1">
    <citation type="submission" date="2023-10" db="EMBL/GenBank/DDBJ databases">
        <authorList>
            <person name="Chen Y."/>
            <person name="Shah S."/>
            <person name="Dougan E. K."/>
            <person name="Thang M."/>
            <person name="Chan C."/>
        </authorList>
    </citation>
    <scope>NUCLEOTIDE SEQUENCE [LARGE SCALE GENOMIC DNA]</scope>
</reference>
<name>A0ABN9S3Z8_9DINO</name>
<evidence type="ECO:0000313" key="2">
    <source>
        <dbReference type="EMBL" id="CAK0824270.1"/>
    </source>
</evidence>
<gene>
    <name evidence="2" type="ORF">PCOR1329_LOCUS24717</name>
</gene>
<accession>A0ABN9S3Z8</accession>
<feature type="region of interest" description="Disordered" evidence="1">
    <location>
        <begin position="1"/>
        <end position="86"/>
    </location>
</feature>
<keyword evidence="3" id="KW-1185">Reference proteome</keyword>
<feature type="compositionally biased region" description="Basic residues" evidence="1">
    <location>
        <begin position="1"/>
        <end position="13"/>
    </location>
</feature>
<organism evidence="2 3">
    <name type="scientific">Prorocentrum cordatum</name>
    <dbReference type="NCBI Taxonomy" id="2364126"/>
    <lineage>
        <taxon>Eukaryota</taxon>
        <taxon>Sar</taxon>
        <taxon>Alveolata</taxon>
        <taxon>Dinophyceae</taxon>
        <taxon>Prorocentrales</taxon>
        <taxon>Prorocentraceae</taxon>
        <taxon>Prorocentrum</taxon>
    </lineage>
</organism>
<dbReference type="EMBL" id="CAUYUJ010008550">
    <property type="protein sequence ID" value="CAK0824270.1"/>
    <property type="molecule type" value="Genomic_DNA"/>
</dbReference>
<protein>
    <submittedName>
        <fullName evidence="2">Uncharacterized protein</fullName>
    </submittedName>
</protein>